<comment type="caution">
    <text evidence="4">The sequence shown here is derived from an EMBL/GenBank/DDBJ whole genome shotgun (WGS) entry which is preliminary data.</text>
</comment>
<dbReference type="InterPro" id="IPR029058">
    <property type="entry name" value="AB_hydrolase_fold"/>
</dbReference>
<organism evidence="4 5">
    <name type="scientific">Anditalea andensis</name>
    <dbReference type="NCBI Taxonomy" id="1048983"/>
    <lineage>
        <taxon>Bacteria</taxon>
        <taxon>Pseudomonadati</taxon>
        <taxon>Bacteroidota</taxon>
        <taxon>Cytophagia</taxon>
        <taxon>Cytophagales</taxon>
        <taxon>Cytophagaceae</taxon>
        <taxon>Anditalea</taxon>
    </lineage>
</organism>
<dbReference type="PANTHER" id="PTHR42776:SF27">
    <property type="entry name" value="DIPEPTIDYL PEPTIDASE FAMILY MEMBER 6"/>
    <property type="match status" value="1"/>
</dbReference>
<dbReference type="GO" id="GO:0004252">
    <property type="term" value="F:serine-type endopeptidase activity"/>
    <property type="evidence" value="ECO:0007669"/>
    <property type="project" value="TreeGrafter"/>
</dbReference>
<evidence type="ECO:0000313" key="5">
    <source>
        <dbReference type="Proteomes" id="UP000027821"/>
    </source>
</evidence>
<keyword evidence="5" id="KW-1185">Reference proteome</keyword>
<dbReference type="AlphaFoldDB" id="A0A074LK37"/>
<dbReference type="OrthoDB" id="9812921at2"/>
<sequence length="936" mass="106967">MYRVKFILAFWMLLMSLSLFAQEKRSLTHQDYDGWESVSSEKLSKNGDWVGYETYPQEGDGRVDFVSPSTGNNRFQVNRAKNFVFSNESNYAVGLIKPEIDKIRNLKLKDTKKEELPKDSVFILNLGEGKIEKLANIKSYKTPKNEGNWLAVHFEKDNAKVDIKKDSAEKVEKPKKTAGTRLLVRSFDGSKSWEFNRVKDFGFSDSGGYLFYVNAHEDTLKNEGIYVLNLKTGVSNKVDEGLNDYNKLTFSENEKWLTYMATEDSLKAKKPYYDLFLYNISKNSTQKIAAKNSTGVLDGGMISKNANLRFSKDASRLFFGTAPDYVAYAYEDDTTILKEERVSLDIWGWQDADIQPMQMKQKDREQKKSLLAAYNINNGTIIQLGDRDLENIVLDEKAKHKIALGIDDKPYKRNYSWDIQIGRDVYLVNIENGERELIQRGMKGYPALSPEGKYVYWYSNSDSTWMAYDVKSKEKKNLLAGLDVNFYDEIHDSPSMPSSYGNAGWMKGDDAFLVYDKYDIWKVDPTGKNKPQNITKGQGRAAQVTFRRESVEEDEEFIDPKSTLILSAFHELSKKNGFFIGDINGKNDPKEMVFTDHRYYGLKKAKGSNNLTVRRSTYQDNPEIYATDMHFSNLKQLSSTNAHQADIKWGSVELVDYLTNDGTPMQGLLYKPEDFDDQKKYPMMVYFYERNSDGLHNYRAPAPSASTINIPYFVSNDYVVFVPDIKYDLGLPGPSAYNSIMPGVHAVLDKGFVDRENMAIQGQSWGGYQVAYLITQTNMFKAAGAGAPVVNMTSAYGGIRWGTGMSRMFQYEQTQSRIGGTLWDKPSHYIENSPLFFADRVQTPVLIMHNDADGAVPWYQGIEMFMSLKRLNSPAWLLVYNDEDHNLVHRKNRKDLSVRLSQFFDHYLKGAPAPLWMTEGLPAIEKGRTLKYELSE</sequence>
<dbReference type="Proteomes" id="UP000027821">
    <property type="component" value="Unassembled WGS sequence"/>
</dbReference>
<dbReference type="Pfam" id="PF00326">
    <property type="entry name" value="Peptidase_S9"/>
    <property type="match status" value="1"/>
</dbReference>
<name>A0A074LK37_9BACT</name>
<gene>
    <name evidence="4" type="ORF">EL17_08440</name>
</gene>
<dbReference type="RefSeq" id="WP_035073006.1">
    <property type="nucleotide sequence ID" value="NZ_JMIH01000016.1"/>
</dbReference>
<dbReference type="STRING" id="1048983.EL17_08440"/>
<keyword evidence="1" id="KW-0378">Hydrolase</keyword>
<dbReference type="Gene3D" id="2.120.10.30">
    <property type="entry name" value="TolB, C-terminal domain"/>
    <property type="match status" value="1"/>
</dbReference>
<dbReference type="SUPFAM" id="SSF53474">
    <property type="entry name" value="alpha/beta-Hydrolases"/>
    <property type="match status" value="1"/>
</dbReference>
<feature type="signal peptide" evidence="2">
    <location>
        <begin position="1"/>
        <end position="21"/>
    </location>
</feature>
<feature type="domain" description="Peptidase S9 prolyl oligopeptidase catalytic" evidence="3">
    <location>
        <begin position="737"/>
        <end position="910"/>
    </location>
</feature>
<reference evidence="4 5" key="1">
    <citation type="submission" date="2014-04" db="EMBL/GenBank/DDBJ databases">
        <title>Characterization and application of a salt tolerant electro-active bacterium.</title>
        <authorList>
            <person name="Yang L."/>
            <person name="Wei S."/>
            <person name="Tay Q.X.M."/>
        </authorList>
    </citation>
    <scope>NUCLEOTIDE SEQUENCE [LARGE SCALE GENOMIC DNA]</scope>
    <source>
        <strain evidence="4 5">LY1</strain>
    </source>
</reference>
<evidence type="ECO:0000256" key="1">
    <source>
        <dbReference type="ARBA" id="ARBA00022801"/>
    </source>
</evidence>
<proteinExistence type="predicted"/>
<dbReference type="eggNOG" id="COG1506">
    <property type="taxonomic scope" value="Bacteria"/>
</dbReference>
<accession>A0A074LK37</accession>
<evidence type="ECO:0000313" key="4">
    <source>
        <dbReference type="EMBL" id="KEO74157.1"/>
    </source>
</evidence>
<dbReference type="Gene3D" id="3.40.50.1820">
    <property type="entry name" value="alpha/beta hydrolase"/>
    <property type="match status" value="1"/>
</dbReference>
<feature type="chain" id="PRO_5001696128" evidence="2">
    <location>
        <begin position="22"/>
        <end position="936"/>
    </location>
</feature>
<dbReference type="EMBL" id="JMIH01000016">
    <property type="protein sequence ID" value="KEO74157.1"/>
    <property type="molecule type" value="Genomic_DNA"/>
</dbReference>
<dbReference type="InterPro" id="IPR001375">
    <property type="entry name" value="Peptidase_S9_cat"/>
</dbReference>
<keyword evidence="2" id="KW-0732">Signal</keyword>
<dbReference type="InterPro" id="IPR011042">
    <property type="entry name" value="6-blade_b-propeller_TolB-like"/>
</dbReference>
<evidence type="ECO:0000259" key="3">
    <source>
        <dbReference type="Pfam" id="PF00326"/>
    </source>
</evidence>
<evidence type="ECO:0000256" key="2">
    <source>
        <dbReference type="SAM" id="SignalP"/>
    </source>
</evidence>
<dbReference type="GO" id="GO:0006508">
    <property type="term" value="P:proteolysis"/>
    <property type="evidence" value="ECO:0007669"/>
    <property type="project" value="InterPro"/>
</dbReference>
<protein>
    <submittedName>
        <fullName evidence="4">Acylaminoacyl-peptidase</fullName>
    </submittedName>
</protein>
<dbReference type="SUPFAM" id="SSF82171">
    <property type="entry name" value="DPP6 N-terminal domain-like"/>
    <property type="match status" value="1"/>
</dbReference>
<dbReference type="PANTHER" id="PTHR42776">
    <property type="entry name" value="SERINE PEPTIDASE S9 FAMILY MEMBER"/>
    <property type="match status" value="1"/>
</dbReference>